<dbReference type="Pfam" id="PF01656">
    <property type="entry name" value="CbiA"/>
    <property type="match status" value="1"/>
</dbReference>
<proteinExistence type="predicted"/>
<evidence type="ECO:0000256" key="3">
    <source>
        <dbReference type="ARBA" id="ARBA00023014"/>
    </source>
</evidence>
<protein>
    <submittedName>
        <fullName evidence="5">(4Fe-4S)-binding protein</fullName>
    </submittedName>
</protein>
<dbReference type="GO" id="GO:0046872">
    <property type="term" value="F:metal ion binding"/>
    <property type="evidence" value="ECO:0007669"/>
    <property type="project" value="UniProtKB-KW"/>
</dbReference>
<dbReference type="PROSITE" id="PS00198">
    <property type="entry name" value="4FE4S_FER_1"/>
    <property type="match status" value="1"/>
</dbReference>
<evidence type="ECO:0000259" key="4">
    <source>
        <dbReference type="PROSITE" id="PS51379"/>
    </source>
</evidence>
<dbReference type="PANTHER" id="PTHR43534:SF1">
    <property type="entry name" value="4FE-4S CLUSTER CONTAINING PARA FAMILY ATPASE PROTEIN"/>
    <property type="match status" value="1"/>
</dbReference>
<dbReference type="EMBL" id="DQZW01000001">
    <property type="protein sequence ID" value="HDL89270.1"/>
    <property type="molecule type" value="Genomic_DNA"/>
</dbReference>
<dbReference type="InterPro" id="IPR002586">
    <property type="entry name" value="CobQ/CobB/MinD/ParA_Nub-bd_dom"/>
</dbReference>
<dbReference type="PANTHER" id="PTHR43534">
    <property type="entry name" value="MIND SUPERFAMILY P-LOOP ATPASE CONTAINING AN INSERTED FERREDOXIN DOMAIN"/>
    <property type="match status" value="1"/>
</dbReference>
<evidence type="ECO:0000313" key="5">
    <source>
        <dbReference type="EMBL" id="HDL89270.1"/>
    </source>
</evidence>
<dbReference type="InterPro" id="IPR027417">
    <property type="entry name" value="P-loop_NTPase"/>
</dbReference>
<evidence type="ECO:0000256" key="1">
    <source>
        <dbReference type="ARBA" id="ARBA00022723"/>
    </source>
</evidence>
<name>A0A7C0WTV7_9BACT</name>
<evidence type="ECO:0000256" key="2">
    <source>
        <dbReference type="ARBA" id="ARBA00023004"/>
    </source>
</evidence>
<feature type="domain" description="4Fe-4S ferredoxin-type" evidence="4">
    <location>
        <begin position="98"/>
        <end position="127"/>
    </location>
</feature>
<accession>A0A7C0WTV7</accession>
<dbReference type="Gene3D" id="3.40.50.300">
    <property type="entry name" value="P-loop containing nucleotide triphosphate hydrolases"/>
    <property type="match status" value="1"/>
</dbReference>
<comment type="caution">
    <text evidence="5">The sequence shown here is derived from an EMBL/GenBank/DDBJ whole genome shotgun (WGS) entry which is preliminary data.</text>
</comment>
<dbReference type="InterPro" id="IPR017900">
    <property type="entry name" value="4Fe4S_Fe_S_CS"/>
</dbReference>
<keyword evidence="3" id="KW-0411">Iron-sulfur</keyword>
<feature type="domain" description="4Fe-4S ferredoxin-type" evidence="4">
    <location>
        <begin position="69"/>
        <end position="97"/>
    </location>
</feature>
<dbReference type="Gene3D" id="3.30.70.20">
    <property type="match status" value="1"/>
</dbReference>
<keyword evidence="1" id="KW-0479">Metal-binding</keyword>
<dbReference type="Proteomes" id="UP000886355">
    <property type="component" value="Unassembled WGS sequence"/>
</dbReference>
<dbReference type="Pfam" id="PF00037">
    <property type="entry name" value="Fer4"/>
    <property type="match status" value="2"/>
</dbReference>
<dbReference type="SUPFAM" id="SSF52540">
    <property type="entry name" value="P-loop containing nucleoside triphosphate hydrolases"/>
    <property type="match status" value="1"/>
</dbReference>
<sequence length="305" mass="32962">MENVDGKKGKPVEIVIISGKGGTGKTSLTAAFAVLNKGCIVADCDVDAADLHLLLKPEIIEEHEFWSGHNAIIRAEDCTGCGICAEHCRFEAIKENGSAYEIDELSCEGCGLCVRLCPEKAIDFPPRLCGKWMVSRTRTGPMVHAQLGIAAENSGRLVAVVRKRAKEEAESKGIPLILIDGPPGIGCPVISSITGADMVVVVVEPTVSGEHDMKRALELAKHFNIPAGVCINKWDINGAAAERIEKRAEELGACVLGRIPYDPVFVKTQLDEITVVEANTRIKDIVENIWKEIREFGGKHGISWS</sequence>
<gene>
    <name evidence="5" type="ORF">ENG14_00010</name>
</gene>
<dbReference type="InterPro" id="IPR017896">
    <property type="entry name" value="4Fe4S_Fe-S-bd"/>
</dbReference>
<keyword evidence="2" id="KW-0408">Iron</keyword>
<reference evidence="5" key="1">
    <citation type="journal article" date="2020" name="mSystems">
        <title>Genome- and Community-Level Interaction Insights into Carbon Utilization and Element Cycling Functions of Hydrothermarchaeota in Hydrothermal Sediment.</title>
        <authorList>
            <person name="Zhou Z."/>
            <person name="Liu Y."/>
            <person name="Xu W."/>
            <person name="Pan J."/>
            <person name="Luo Z.H."/>
            <person name="Li M."/>
        </authorList>
    </citation>
    <scope>NUCLEOTIDE SEQUENCE [LARGE SCALE GENOMIC DNA]</scope>
    <source>
        <strain evidence="5">HyVt-19</strain>
    </source>
</reference>
<dbReference type="GO" id="GO:0051536">
    <property type="term" value="F:iron-sulfur cluster binding"/>
    <property type="evidence" value="ECO:0007669"/>
    <property type="project" value="UniProtKB-KW"/>
</dbReference>
<dbReference type="PROSITE" id="PS51379">
    <property type="entry name" value="4FE4S_FER_2"/>
    <property type="match status" value="2"/>
</dbReference>
<dbReference type="AlphaFoldDB" id="A0A7C0WTV7"/>
<dbReference type="CDD" id="cd03110">
    <property type="entry name" value="SIMIBI_bact_arch"/>
    <property type="match status" value="1"/>
</dbReference>
<organism evidence="5">
    <name type="scientific">Thermodesulforhabdus norvegica</name>
    <dbReference type="NCBI Taxonomy" id="39841"/>
    <lineage>
        <taxon>Bacteria</taxon>
        <taxon>Pseudomonadati</taxon>
        <taxon>Thermodesulfobacteriota</taxon>
        <taxon>Syntrophobacteria</taxon>
        <taxon>Syntrophobacterales</taxon>
        <taxon>Thermodesulforhabdaceae</taxon>
        <taxon>Thermodesulforhabdus</taxon>
    </lineage>
</organism>